<feature type="domain" description="PARP catalytic" evidence="11">
    <location>
        <begin position="700"/>
        <end position="895"/>
    </location>
</feature>
<feature type="compositionally biased region" description="Basic residues" evidence="10">
    <location>
        <begin position="260"/>
        <end position="284"/>
    </location>
</feature>
<dbReference type="Pfam" id="PF12738">
    <property type="entry name" value="PTCB-BRCT"/>
    <property type="match status" value="1"/>
</dbReference>
<sequence>MASDTESEGERQERREEVEEEKREEEEEHGTSAKESEQEAADADGAADPTRDNDKDSQDDVEDEEPAFLKQVKKRIENAGKGSEDAPVNKARYGKRRVQLNDDTGSDSDVEVENPKTSDAPLNSDAVTDEKPRTPKRKGRLVQQADSDNSEDEQPSRNQKEGNEESEEYGRTGSTEEQGASSMHQGSDDDASEKNISENNDKKRSLEMLARAAKQRKEQSESRKTKRTKSLESPSSKGSSPPSKRSSPASKGASPAQKSAGKRKKDEKRKSRSKSKSKSKKKKASKEESFEDRAVQLLQQQLKKIISKAVIEKDTTLTKRTCRDKLMEIFGDEMVEEFKGYINEQVASIVMHCQSISAEEVEELHNSLEYVSAQDIEELKQGSNESESEQPASSSGNYFANNKAASTELQDLITLNGGKVQTAVTKKVTHLVFSQKKTREELDWEKEYRMRFNYSKEARKRQFNVKETIVPEVEAGGLMKGEKWHLVTQWGKVETEKPGCDVVDYNDKNDAIAAFEKRFWERTRNSWQSGSMSFRTHPGKFTLVDLSDDEDEEGNQSDVENDETYRSKLDPNIQNLLNRIVSKGSLEGELTSMKLDSEKMPLQRVKRHTVHEALAELSLIQDIIKKGSKQSGNDIRKLAKHSEKIRSIIPMNEAVELETFETVEALKDKGKMLENLEDISAVISLRKRVKLSPSSQEDLKKLDAFYEILETNIQELPTSSEDFSRVQKLFNLTRAPTETMNLNLERVFQIKRAGDDFRYKPFERLNNQRLLWRGGTASSITRSLAQGIQVPLQETPSANYPFGKGIYLFDCVNAAAERCFVSRDCTSGFLLLCEAALGEQKEMKNACALRRAPHGFHSIFARGRVSSNPFKTNDFPAVRGSNRTLQVRSVGLDEL</sequence>
<keyword evidence="2 9" id="KW-0328">Glycosyltransferase</keyword>
<feature type="region of interest" description="Disordered" evidence="10">
    <location>
        <begin position="545"/>
        <end position="564"/>
    </location>
</feature>
<dbReference type="PANTHER" id="PTHR10459">
    <property type="entry name" value="DNA LIGASE"/>
    <property type="match status" value="1"/>
</dbReference>
<accession>L1JFX1</accession>
<keyword evidence="16" id="KW-1185">Reference proteome</keyword>
<dbReference type="InterPro" id="IPR036930">
    <property type="entry name" value="WGR_dom_sf"/>
</dbReference>
<dbReference type="Pfam" id="PF05406">
    <property type="entry name" value="WGR"/>
    <property type="match status" value="1"/>
</dbReference>
<dbReference type="InterPro" id="IPR008893">
    <property type="entry name" value="WGR_domain"/>
</dbReference>
<dbReference type="InterPro" id="IPR050800">
    <property type="entry name" value="ARTD/PARP"/>
</dbReference>
<dbReference type="SUPFAM" id="SSF142921">
    <property type="entry name" value="WGR domain-like"/>
    <property type="match status" value="1"/>
</dbReference>
<dbReference type="GO" id="GO:0003950">
    <property type="term" value="F:NAD+ poly-ADP-ribosyltransferase activity"/>
    <property type="evidence" value="ECO:0007669"/>
    <property type="project" value="UniProtKB-UniRule"/>
</dbReference>
<reference evidence="15" key="3">
    <citation type="submission" date="2015-06" db="UniProtKB">
        <authorList>
            <consortium name="EnsemblProtists"/>
        </authorList>
    </citation>
    <scope>IDENTIFICATION</scope>
</reference>
<dbReference type="SUPFAM" id="SSF52113">
    <property type="entry name" value="BRCT domain"/>
    <property type="match status" value="1"/>
</dbReference>
<evidence type="ECO:0000256" key="7">
    <source>
        <dbReference type="ARBA" id="ARBA00024347"/>
    </source>
</evidence>
<dbReference type="eggNOG" id="KOG1037">
    <property type="taxonomic scope" value="Eukaryota"/>
</dbReference>
<dbReference type="InterPro" id="IPR001357">
    <property type="entry name" value="BRCT_dom"/>
</dbReference>
<keyword evidence="6" id="KW-0539">Nucleus</keyword>
<dbReference type="EnsemblProtists" id="EKX47386">
    <property type="protein sequence ID" value="EKX47386"/>
    <property type="gene ID" value="GUITHDRAFT_137559"/>
</dbReference>
<evidence type="ECO:0000256" key="1">
    <source>
        <dbReference type="ARBA" id="ARBA00004123"/>
    </source>
</evidence>
<feature type="compositionally biased region" description="Basic and acidic residues" evidence="10">
    <location>
        <begin position="192"/>
        <end position="206"/>
    </location>
</feature>
<dbReference type="Gene3D" id="3.90.228.10">
    <property type="match status" value="1"/>
</dbReference>
<protein>
    <recommendedName>
        <fullName evidence="9">Poly [ADP-ribose] polymerase</fullName>
        <shortName evidence="9">PARP</shortName>
        <ecNumber evidence="9">2.4.2.-</ecNumber>
    </recommendedName>
</protein>
<evidence type="ECO:0000256" key="6">
    <source>
        <dbReference type="ARBA" id="ARBA00023242"/>
    </source>
</evidence>
<evidence type="ECO:0000256" key="2">
    <source>
        <dbReference type="ARBA" id="ARBA00022676"/>
    </source>
</evidence>
<keyword evidence="4" id="KW-0548">Nucleotidyltransferase</keyword>
<evidence type="ECO:0000313" key="15">
    <source>
        <dbReference type="EnsemblProtists" id="EKX47386"/>
    </source>
</evidence>
<feature type="compositionally biased region" description="Acidic residues" evidence="10">
    <location>
        <begin position="546"/>
        <end position="562"/>
    </location>
</feature>
<dbReference type="Gene3D" id="3.40.50.10190">
    <property type="entry name" value="BRCT domain"/>
    <property type="match status" value="1"/>
</dbReference>
<organism evidence="14">
    <name type="scientific">Guillardia theta (strain CCMP2712)</name>
    <name type="common">Cryptophyte</name>
    <dbReference type="NCBI Taxonomy" id="905079"/>
    <lineage>
        <taxon>Eukaryota</taxon>
        <taxon>Cryptophyceae</taxon>
        <taxon>Pyrenomonadales</taxon>
        <taxon>Geminigeraceae</taxon>
        <taxon>Guillardia</taxon>
    </lineage>
</organism>
<feature type="compositionally biased region" description="Basic and acidic residues" evidence="10">
    <location>
        <begin position="49"/>
        <end position="58"/>
    </location>
</feature>
<evidence type="ECO:0000259" key="13">
    <source>
        <dbReference type="PROSITE" id="PS51977"/>
    </source>
</evidence>
<feature type="compositionally biased region" description="Polar residues" evidence="10">
    <location>
        <begin position="381"/>
        <end position="399"/>
    </location>
</feature>
<evidence type="ECO:0000256" key="5">
    <source>
        <dbReference type="ARBA" id="ARBA00023027"/>
    </source>
</evidence>
<feature type="compositionally biased region" description="Polar residues" evidence="10">
    <location>
        <begin position="172"/>
        <end position="185"/>
    </location>
</feature>
<feature type="domain" description="PARP alpha-helical" evidence="12">
    <location>
        <begin position="566"/>
        <end position="687"/>
    </location>
</feature>
<dbReference type="EMBL" id="JH992990">
    <property type="protein sequence ID" value="EKX47386.1"/>
    <property type="molecule type" value="Genomic_DNA"/>
</dbReference>
<dbReference type="Gene3D" id="1.20.142.10">
    <property type="entry name" value="Poly(ADP-ribose) polymerase, regulatory domain"/>
    <property type="match status" value="1"/>
</dbReference>
<dbReference type="Pfam" id="PF00644">
    <property type="entry name" value="PARP"/>
    <property type="match status" value="1"/>
</dbReference>
<dbReference type="GO" id="GO:0070212">
    <property type="term" value="P:protein poly-ADP-ribosylation"/>
    <property type="evidence" value="ECO:0007669"/>
    <property type="project" value="TreeGrafter"/>
</dbReference>
<proteinExistence type="inferred from homology"/>
<dbReference type="HOGENOM" id="CLU_323250_0_0_1"/>
<dbReference type="PANTHER" id="PTHR10459:SF60">
    <property type="entry name" value="POLY [ADP-RIBOSE] POLYMERASE 2"/>
    <property type="match status" value="1"/>
</dbReference>
<evidence type="ECO:0000256" key="8">
    <source>
        <dbReference type="ARBA" id="ARBA00033987"/>
    </source>
</evidence>
<feature type="region of interest" description="Disordered" evidence="10">
    <location>
        <begin position="379"/>
        <end position="399"/>
    </location>
</feature>
<feature type="compositionally biased region" description="Basic and acidic residues" evidence="10">
    <location>
        <begin position="154"/>
        <end position="163"/>
    </location>
</feature>
<feature type="domain" description="WGR" evidence="13">
    <location>
        <begin position="429"/>
        <end position="541"/>
    </location>
</feature>
<dbReference type="Pfam" id="PF02877">
    <property type="entry name" value="PARP_reg"/>
    <property type="match status" value="1"/>
</dbReference>
<feature type="compositionally biased region" description="Basic and acidic residues" evidence="10">
    <location>
        <begin position="8"/>
        <end position="21"/>
    </location>
</feature>
<dbReference type="InterPro" id="IPR004102">
    <property type="entry name" value="Poly(ADP-ribose)pol_reg_dom"/>
</dbReference>
<feature type="region of interest" description="Disordered" evidence="10">
    <location>
        <begin position="1"/>
        <end position="291"/>
    </location>
</feature>
<reference evidence="14 16" key="1">
    <citation type="journal article" date="2012" name="Nature">
        <title>Algal genomes reveal evolutionary mosaicism and the fate of nucleomorphs.</title>
        <authorList>
            <consortium name="DOE Joint Genome Institute"/>
            <person name="Curtis B.A."/>
            <person name="Tanifuji G."/>
            <person name="Burki F."/>
            <person name="Gruber A."/>
            <person name="Irimia M."/>
            <person name="Maruyama S."/>
            <person name="Arias M.C."/>
            <person name="Ball S.G."/>
            <person name="Gile G.H."/>
            <person name="Hirakawa Y."/>
            <person name="Hopkins J.F."/>
            <person name="Kuo A."/>
            <person name="Rensing S.A."/>
            <person name="Schmutz J."/>
            <person name="Symeonidi A."/>
            <person name="Elias M."/>
            <person name="Eveleigh R.J."/>
            <person name="Herman E.K."/>
            <person name="Klute M.J."/>
            <person name="Nakayama T."/>
            <person name="Obornik M."/>
            <person name="Reyes-Prieto A."/>
            <person name="Armbrust E.V."/>
            <person name="Aves S.J."/>
            <person name="Beiko R.G."/>
            <person name="Coutinho P."/>
            <person name="Dacks J.B."/>
            <person name="Durnford D.G."/>
            <person name="Fast N.M."/>
            <person name="Green B.R."/>
            <person name="Grisdale C.J."/>
            <person name="Hempel F."/>
            <person name="Henrissat B."/>
            <person name="Hoppner M.P."/>
            <person name="Ishida K."/>
            <person name="Kim E."/>
            <person name="Koreny L."/>
            <person name="Kroth P.G."/>
            <person name="Liu Y."/>
            <person name="Malik S.B."/>
            <person name="Maier U.G."/>
            <person name="McRose D."/>
            <person name="Mock T."/>
            <person name="Neilson J.A."/>
            <person name="Onodera N.T."/>
            <person name="Poole A.M."/>
            <person name="Pritham E.J."/>
            <person name="Richards T.A."/>
            <person name="Rocap G."/>
            <person name="Roy S.W."/>
            <person name="Sarai C."/>
            <person name="Schaack S."/>
            <person name="Shirato S."/>
            <person name="Slamovits C.H."/>
            <person name="Spencer D.F."/>
            <person name="Suzuki S."/>
            <person name="Worden A.Z."/>
            <person name="Zauner S."/>
            <person name="Barry K."/>
            <person name="Bell C."/>
            <person name="Bharti A.K."/>
            <person name="Crow J.A."/>
            <person name="Grimwood J."/>
            <person name="Kramer R."/>
            <person name="Lindquist E."/>
            <person name="Lucas S."/>
            <person name="Salamov A."/>
            <person name="McFadden G.I."/>
            <person name="Lane C.E."/>
            <person name="Keeling P.J."/>
            <person name="Gray M.W."/>
            <person name="Grigoriev I.V."/>
            <person name="Archibald J.M."/>
        </authorList>
    </citation>
    <scope>NUCLEOTIDE SEQUENCE</scope>
    <source>
        <strain evidence="14 16">CCMP2712</strain>
    </source>
</reference>
<dbReference type="GO" id="GO:0006302">
    <property type="term" value="P:double-strand break repair"/>
    <property type="evidence" value="ECO:0007669"/>
    <property type="project" value="TreeGrafter"/>
</dbReference>
<dbReference type="RefSeq" id="XP_005834366.1">
    <property type="nucleotide sequence ID" value="XM_005834309.1"/>
</dbReference>
<feature type="compositionally biased region" description="Basic and acidic residues" evidence="10">
    <location>
        <begin position="74"/>
        <end position="84"/>
    </location>
</feature>
<evidence type="ECO:0000256" key="4">
    <source>
        <dbReference type="ARBA" id="ARBA00022695"/>
    </source>
</evidence>
<dbReference type="PaxDb" id="55529-EKX47386"/>
<dbReference type="GeneID" id="17304026"/>
<dbReference type="OMA" id="DCEANGK"/>
<dbReference type="GO" id="GO:0016779">
    <property type="term" value="F:nucleotidyltransferase activity"/>
    <property type="evidence" value="ECO:0007669"/>
    <property type="project" value="UniProtKB-KW"/>
</dbReference>
<keyword evidence="5 9" id="KW-0520">NAD</keyword>
<dbReference type="InterPro" id="IPR036420">
    <property type="entry name" value="BRCT_dom_sf"/>
</dbReference>
<reference evidence="16" key="2">
    <citation type="submission" date="2012-11" db="EMBL/GenBank/DDBJ databases">
        <authorList>
            <person name="Kuo A."/>
            <person name="Curtis B.A."/>
            <person name="Tanifuji G."/>
            <person name="Burki F."/>
            <person name="Gruber A."/>
            <person name="Irimia M."/>
            <person name="Maruyama S."/>
            <person name="Arias M.C."/>
            <person name="Ball S.G."/>
            <person name="Gile G.H."/>
            <person name="Hirakawa Y."/>
            <person name="Hopkins J.F."/>
            <person name="Rensing S.A."/>
            <person name="Schmutz J."/>
            <person name="Symeonidi A."/>
            <person name="Elias M."/>
            <person name="Eveleigh R.J."/>
            <person name="Herman E.K."/>
            <person name="Klute M.J."/>
            <person name="Nakayama T."/>
            <person name="Obornik M."/>
            <person name="Reyes-Prieto A."/>
            <person name="Armbrust E.V."/>
            <person name="Aves S.J."/>
            <person name="Beiko R.G."/>
            <person name="Coutinho P."/>
            <person name="Dacks J.B."/>
            <person name="Durnford D.G."/>
            <person name="Fast N.M."/>
            <person name="Green B.R."/>
            <person name="Grisdale C."/>
            <person name="Hempe F."/>
            <person name="Henrissat B."/>
            <person name="Hoppner M.P."/>
            <person name="Ishida K.-I."/>
            <person name="Kim E."/>
            <person name="Koreny L."/>
            <person name="Kroth P.G."/>
            <person name="Liu Y."/>
            <person name="Malik S.-B."/>
            <person name="Maier U.G."/>
            <person name="McRose D."/>
            <person name="Mock T."/>
            <person name="Neilson J.A."/>
            <person name="Onodera N.T."/>
            <person name="Poole A.M."/>
            <person name="Pritham E.J."/>
            <person name="Richards T.A."/>
            <person name="Rocap G."/>
            <person name="Roy S.W."/>
            <person name="Sarai C."/>
            <person name="Schaack S."/>
            <person name="Shirato S."/>
            <person name="Slamovits C.H."/>
            <person name="Spencer D.F."/>
            <person name="Suzuki S."/>
            <person name="Worden A.Z."/>
            <person name="Zauner S."/>
            <person name="Barry K."/>
            <person name="Bell C."/>
            <person name="Bharti A.K."/>
            <person name="Crow J.A."/>
            <person name="Grimwood J."/>
            <person name="Kramer R."/>
            <person name="Lindquist E."/>
            <person name="Lucas S."/>
            <person name="Salamov A."/>
            <person name="McFadden G.I."/>
            <person name="Lane C.E."/>
            <person name="Keeling P.J."/>
            <person name="Gray M.W."/>
            <person name="Grigoriev I.V."/>
            <person name="Archibald J.M."/>
        </authorList>
    </citation>
    <scope>NUCLEOTIDE SEQUENCE</scope>
    <source>
        <strain evidence="16">CCMP2712</strain>
    </source>
</reference>
<evidence type="ECO:0000313" key="16">
    <source>
        <dbReference type="Proteomes" id="UP000011087"/>
    </source>
</evidence>
<dbReference type="InterPro" id="IPR012317">
    <property type="entry name" value="Poly(ADP-ribose)pol_cat_dom"/>
</dbReference>
<gene>
    <name evidence="14" type="ORF">GUITHDRAFT_137559</name>
</gene>
<dbReference type="InterPro" id="IPR036616">
    <property type="entry name" value="Poly(ADP-ribose)pol_reg_dom_sf"/>
</dbReference>
<dbReference type="EC" id="2.4.2.-" evidence="9"/>
<evidence type="ECO:0000256" key="3">
    <source>
        <dbReference type="ARBA" id="ARBA00022679"/>
    </source>
</evidence>
<evidence type="ECO:0000313" key="14">
    <source>
        <dbReference type="EMBL" id="EKX47386.1"/>
    </source>
</evidence>
<comment type="catalytic activity">
    <reaction evidence="8">
        <text>NAD(+) + (ADP-D-ribosyl)n-acceptor = nicotinamide + (ADP-D-ribosyl)n+1-acceptor + H(+).</text>
        <dbReference type="EC" id="2.4.2.30"/>
    </reaction>
</comment>
<dbReference type="SUPFAM" id="SSF47587">
    <property type="entry name" value="Domain of poly(ADP-ribose) polymerase"/>
    <property type="match status" value="1"/>
</dbReference>
<dbReference type="PROSITE" id="PS51060">
    <property type="entry name" value="PARP_ALPHA_HD"/>
    <property type="match status" value="1"/>
</dbReference>
<dbReference type="KEGG" id="gtt:GUITHDRAFT_137559"/>
<dbReference type="SUPFAM" id="SSF56399">
    <property type="entry name" value="ADP-ribosylation"/>
    <property type="match status" value="1"/>
</dbReference>
<name>L1JFX1_GUITC</name>
<dbReference type="GO" id="GO:1990404">
    <property type="term" value="F:NAD+-protein mono-ADP-ribosyltransferase activity"/>
    <property type="evidence" value="ECO:0007669"/>
    <property type="project" value="TreeGrafter"/>
</dbReference>
<dbReference type="PROSITE" id="PS51059">
    <property type="entry name" value="PARP_CATALYTIC"/>
    <property type="match status" value="1"/>
</dbReference>
<comment type="subcellular location">
    <subcellularLocation>
        <location evidence="1">Nucleus</location>
    </subcellularLocation>
</comment>
<dbReference type="OrthoDB" id="2017365at2759"/>
<evidence type="ECO:0000259" key="11">
    <source>
        <dbReference type="PROSITE" id="PS51059"/>
    </source>
</evidence>
<comment type="similarity">
    <text evidence="7">Belongs to the ARTD/PARP family.</text>
</comment>
<evidence type="ECO:0000256" key="10">
    <source>
        <dbReference type="SAM" id="MobiDB-lite"/>
    </source>
</evidence>
<keyword evidence="3 9" id="KW-0808">Transferase</keyword>
<dbReference type="PROSITE" id="PS51977">
    <property type="entry name" value="WGR"/>
    <property type="match status" value="1"/>
</dbReference>
<feature type="compositionally biased region" description="Low complexity" evidence="10">
    <location>
        <begin position="233"/>
        <end position="259"/>
    </location>
</feature>
<dbReference type="STRING" id="905079.L1JFX1"/>
<evidence type="ECO:0000256" key="9">
    <source>
        <dbReference type="RuleBase" id="RU362114"/>
    </source>
</evidence>
<dbReference type="Proteomes" id="UP000011087">
    <property type="component" value="Unassembled WGS sequence"/>
</dbReference>
<dbReference type="AlphaFoldDB" id="L1JFX1"/>
<evidence type="ECO:0000259" key="12">
    <source>
        <dbReference type="PROSITE" id="PS51060"/>
    </source>
</evidence>
<dbReference type="CDD" id="cd00027">
    <property type="entry name" value="BRCT"/>
    <property type="match status" value="1"/>
</dbReference>
<dbReference type="GO" id="GO:0005730">
    <property type="term" value="C:nucleolus"/>
    <property type="evidence" value="ECO:0007669"/>
    <property type="project" value="TreeGrafter"/>
</dbReference>